<keyword evidence="5" id="KW-0540">Nuclease</keyword>
<gene>
    <name evidence="5" type="ORF">H9X54_004840</name>
</gene>
<sequence>MKNWPKVKLGTLLTESKVLSENPSTDNRIRVKLNVLGVEKRPVTKDKKGATKYYIRKAGQFIYGKQNLHKGAFGIIPKELDGFESSQDIPAFDVDDSCYPEWIFYFFKKGNFYLKLDGFAKGVGSKRIQPNQIYDLEIYLPNKDEQKKILNEIKKAEFKNREILNEIYLQEENLVRLRKSILKDAAEGVLTMDWRKEHPNIESADIFIQKIKLKKESLIKQKKIKQDKSTDSLITDNCDWKLNNSWTIATLNDIFSFIDYRGKTPSKSLEGKRLITAKNIRFGYIQDEPIEYVSQDVYDKYMIRGFPKNKDILFVTEGHTIGYTALVDVPFEFALAQRTICFQPYLEKMETEFFFYLFLNDQFQSIILDNQTGSAVKGIKSSKLKMIPIPIPPIDEQKIIIKKVKGLLKNCSNLNEVIRSNKENSVKLFQTILLELLGEENNKLIVENKTRRNVKKSLSRDIKYNDKTINMKLVELLKLHGKLHAEDLWKMSEYYDDKNINDSIDKFYSDLKTKIEIEKTIKEVTNEKGYIELV</sequence>
<comment type="caution">
    <text evidence="5">The sequence shown here is derived from an EMBL/GenBank/DDBJ whole genome shotgun (WGS) entry which is preliminary data.</text>
</comment>
<keyword evidence="2" id="KW-0680">Restriction system</keyword>
<keyword evidence="6" id="KW-1185">Reference proteome</keyword>
<evidence type="ECO:0000256" key="3">
    <source>
        <dbReference type="ARBA" id="ARBA00023125"/>
    </source>
</evidence>
<evidence type="ECO:0000259" key="4">
    <source>
        <dbReference type="Pfam" id="PF01420"/>
    </source>
</evidence>
<dbReference type="EMBL" id="JACSOD020000444">
    <property type="protein sequence ID" value="MBM6498628.1"/>
    <property type="molecule type" value="Genomic_DNA"/>
</dbReference>
<dbReference type="Proteomes" id="UP000759529">
    <property type="component" value="Unassembled WGS sequence"/>
</dbReference>
<evidence type="ECO:0000313" key="6">
    <source>
        <dbReference type="Proteomes" id="UP000759529"/>
    </source>
</evidence>
<dbReference type="PANTHER" id="PTHR30408">
    <property type="entry name" value="TYPE-1 RESTRICTION ENZYME ECOKI SPECIFICITY PROTEIN"/>
    <property type="match status" value="1"/>
</dbReference>
<evidence type="ECO:0000313" key="5">
    <source>
        <dbReference type="EMBL" id="MBM6498628.1"/>
    </source>
</evidence>
<dbReference type="InterPro" id="IPR052021">
    <property type="entry name" value="Type-I_RS_S_subunit"/>
</dbReference>
<dbReference type="Pfam" id="PF01420">
    <property type="entry name" value="Methylase_S"/>
    <property type="match status" value="1"/>
</dbReference>
<reference evidence="5 6" key="1">
    <citation type="submission" date="2021-02" db="EMBL/GenBank/DDBJ databases">
        <authorList>
            <person name="Jung H.S."/>
            <person name="Chun B.H."/>
            <person name="Jeon C.O."/>
        </authorList>
    </citation>
    <scope>NUCLEOTIDE SEQUENCE [LARGE SCALE GENOMIC DNA]</scope>
    <source>
        <strain evidence="5 6">LMG 25203</strain>
    </source>
</reference>
<dbReference type="PANTHER" id="PTHR30408:SF12">
    <property type="entry name" value="TYPE I RESTRICTION ENZYME MJAVIII SPECIFICITY SUBUNIT"/>
    <property type="match status" value="1"/>
</dbReference>
<proteinExistence type="inferred from homology"/>
<dbReference type="RefSeq" id="WP_187657879.1">
    <property type="nucleotide sequence ID" value="NZ_JACSOD020000444.1"/>
</dbReference>
<dbReference type="InterPro" id="IPR044946">
    <property type="entry name" value="Restrct_endonuc_typeI_TRD_sf"/>
</dbReference>
<dbReference type="InterPro" id="IPR000055">
    <property type="entry name" value="Restrct_endonuc_typeI_TRD"/>
</dbReference>
<protein>
    <submittedName>
        <fullName evidence="5">Restriction endonuclease subunit S</fullName>
    </submittedName>
</protein>
<keyword evidence="5" id="KW-0378">Hydrolase</keyword>
<dbReference type="Gene3D" id="3.90.220.20">
    <property type="entry name" value="DNA methylase specificity domains"/>
    <property type="match status" value="2"/>
</dbReference>
<feature type="domain" description="Type I restriction modification DNA specificity" evidence="4">
    <location>
        <begin position="245"/>
        <end position="416"/>
    </location>
</feature>
<dbReference type="SUPFAM" id="SSF116734">
    <property type="entry name" value="DNA methylase specificity domain"/>
    <property type="match status" value="2"/>
</dbReference>
<name>A0ABS2CUI4_9FLAO</name>
<keyword evidence="3" id="KW-0238">DNA-binding</keyword>
<evidence type="ECO:0000256" key="1">
    <source>
        <dbReference type="ARBA" id="ARBA00010923"/>
    </source>
</evidence>
<accession>A0ABS2CUI4</accession>
<dbReference type="GO" id="GO:0004519">
    <property type="term" value="F:endonuclease activity"/>
    <property type="evidence" value="ECO:0007669"/>
    <property type="project" value="UniProtKB-KW"/>
</dbReference>
<keyword evidence="5" id="KW-0255">Endonuclease</keyword>
<organism evidence="5 6">
    <name type="scientific">Flavobacterium macrobrachii</name>
    <dbReference type="NCBI Taxonomy" id="591204"/>
    <lineage>
        <taxon>Bacteria</taxon>
        <taxon>Pseudomonadati</taxon>
        <taxon>Bacteroidota</taxon>
        <taxon>Flavobacteriia</taxon>
        <taxon>Flavobacteriales</taxon>
        <taxon>Flavobacteriaceae</taxon>
        <taxon>Flavobacterium</taxon>
    </lineage>
</organism>
<evidence type="ECO:0000256" key="2">
    <source>
        <dbReference type="ARBA" id="ARBA00022747"/>
    </source>
</evidence>
<comment type="similarity">
    <text evidence="1">Belongs to the type-I restriction system S methylase family.</text>
</comment>